<evidence type="ECO:0000313" key="1">
    <source>
        <dbReference type="EMBL" id="GIY97238.1"/>
    </source>
</evidence>
<reference evidence="1 2" key="1">
    <citation type="submission" date="2021-06" db="EMBL/GenBank/DDBJ databases">
        <title>Caerostris extrusa draft genome.</title>
        <authorList>
            <person name="Kono N."/>
            <person name="Arakawa K."/>
        </authorList>
    </citation>
    <scope>NUCLEOTIDE SEQUENCE [LARGE SCALE GENOMIC DNA]</scope>
</reference>
<keyword evidence="2" id="KW-1185">Reference proteome</keyword>
<protein>
    <submittedName>
        <fullName evidence="1">Uncharacterized protein</fullName>
    </submittedName>
</protein>
<dbReference type="Proteomes" id="UP001054945">
    <property type="component" value="Unassembled WGS sequence"/>
</dbReference>
<gene>
    <name evidence="1" type="ORF">CEXT_555071</name>
</gene>
<comment type="caution">
    <text evidence="1">The sequence shown here is derived from an EMBL/GenBank/DDBJ whole genome shotgun (WGS) entry which is preliminary data.</text>
</comment>
<sequence length="108" mass="12332">MTVEQRTNQNLRRATSSTKALSRFMVLKKFSDIFRTVPASPDTLVTKFCSASVKWLPQIGVHVIPDTSAKVCRGTHPLKTSLYFEWSWKHHIEIPAVSLITGRYCRLI</sequence>
<proteinExistence type="predicted"/>
<dbReference type="EMBL" id="BPLR01000756">
    <property type="protein sequence ID" value="GIY97238.1"/>
    <property type="molecule type" value="Genomic_DNA"/>
</dbReference>
<name>A0AAV4XSA3_CAEEX</name>
<evidence type="ECO:0000313" key="2">
    <source>
        <dbReference type="Proteomes" id="UP001054945"/>
    </source>
</evidence>
<organism evidence="1 2">
    <name type="scientific">Caerostris extrusa</name>
    <name type="common">Bark spider</name>
    <name type="synonym">Caerostris bankana</name>
    <dbReference type="NCBI Taxonomy" id="172846"/>
    <lineage>
        <taxon>Eukaryota</taxon>
        <taxon>Metazoa</taxon>
        <taxon>Ecdysozoa</taxon>
        <taxon>Arthropoda</taxon>
        <taxon>Chelicerata</taxon>
        <taxon>Arachnida</taxon>
        <taxon>Araneae</taxon>
        <taxon>Araneomorphae</taxon>
        <taxon>Entelegynae</taxon>
        <taxon>Araneoidea</taxon>
        <taxon>Araneidae</taxon>
        <taxon>Caerostris</taxon>
    </lineage>
</organism>
<dbReference type="AlphaFoldDB" id="A0AAV4XSA3"/>
<accession>A0AAV4XSA3</accession>